<reference evidence="9" key="1">
    <citation type="journal article" date="2019" name="Int. J. Syst. Evol. Microbiol.">
        <title>The Global Catalogue of Microorganisms (GCM) 10K type strain sequencing project: providing services to taxonomists for standard genome sequencing and annotation.</title>
        <authorList>
            <consortium name="The Broad Institute Genomics Platform"/>
            <consortium name="The Broad Institute Genome Sequencing Center for Infectious Disease"/>
            <person name="Wu L."/>
            <person name="Ma J."/>
        </authorList>
    </citation>
    <scope>NUCLEOTIDE SEQUENCE [LARGE SCALE GENOMIC DNA]</scope>
    <source>
        <strain evidence="9">JCM 12140</strain>
    </source>
</reference>
<dbReference type="InterPro" id="IPR001375">
    <property type="entry name" value="Peptidase_S9_cat"/>
</dbReference>
<comment type="similarity">
    <text evidence="1">Belongs to the peptidase S9A family.</text>
</comment>
<accession>A0ABP4JZE8</accession>
<evidence type="ECO:0000259" key="7">
    <source>
        <dbReference type="Pfam" id="PF02897"/>
    </source>
</evidence>
<evidence type="ECO:0000313" key="9">
    <source>
        <dbReference type="Proteomes" id="UP001501742"/>
    </source>
</evidence>
<feature type="region of interest" description="Disordered" evidence="5">
    <location>
        <begin position="110"/>
        <end position="132"/>
    </location>
</feature>
<dbReference type="EMBL" id="BAAAJX010000001">
    <property type="protein sequence ID" value="GAA1491694.1"/>
    <property type="molecule type" value="Genomic_DNA"/>
</dbReference>
<dbReference type="InterPro" id="IPR051543">
    <property type="entry name" value="Serine_Peptidase_S9A"/>
</dbReference>
<feature type="domain" description="Peptidase S9A N-terminal" evidence="7">
    <location>
        <begin position="10"/>
        <end position="437"/>
    </location>
</feature>
<dbReference type="Gene3D" id="2.130.10.120">
    <property type="entry name" value="Prolyl oligopeptidase, N-terminal domain"/>
    <property type="match status" value="1"/>
</dbReference>
<keyword evidence="4" id="KW-0720">Serine protease</keyword>
<dbReference type="Pfam" id="PF00326">
    <property type="entry name" value="Peptidase_S9"/>
    <property type="match status" value="1"/>
</dbReference>
<dbReference type="InterPro" id="IPR023302">
    <property type="entry name" value="Pept_S9A_N"/>
</dbReference>
<feature type="region of interest" description="Disordered" evidence="5">
    <location>
        <begin position="1"/>
        <end position="21"/>
    </location>
</feature>
<keyword evidence="9" id="KW-1185">Reference proteome</keyword>
<feature type="domain" description="Peptidase S9 prolyl oligopeptidase catalytic" evidence="6">
    <location>
        <begin position="499"/>
        <end position="712"/>
    </location>
</feature>
<sequence>MTSEHDVTTPPTAAKRPQTRTHHGIDFVDDYEWLRDKESPDTLAYLEAENRYTEAQTEHLGALRERLFDEVRTRVQETDLSVPVRMGQWWYFTRTSEGSQYGVQCRAPISGPDDWTPPSLEADATGSASAGTLPGEEVVLDGNALAEGHDFFSLGTYDISDDGRRLVYGVDVEGDERYTLTVRDLETGQDLGDTIPNTGAGATFDPSGRYVFYPTVDDAWRPDRIWRHTVGTSADADVVVFEEPDDRYWVGVGVTRSSQYIVIELGSKITSEALVLDASDPTGEFRAVWPRREGVEYEIEHAIVGGSDRFLILHNDGAENFELVDVPADDPTSTSDRRVVVAHDTERRIESVDAFAGHLAVEYRSEALPRIAIIPIEGDGFGDAHEVPFDETLFSAGLGGNPEWDQPTLRLGYTSFVTPSEVSDLDLATGQVTVLKRQPVLGGYDPADYVQERDWATASDGTRIPISLVWRRDAVDPAVPAPLQLYGYGSYEHSIDPGFSVMRLSMLDRGVVLAIAHVRGGGELGRHWYEDGKTLTKKNTFTDFVAVAEHLIDTGRTAPDRLVAEGGSAGGLLMGAVANLAPERFAGILAAVPFVDALTTILDPDLPLTVIEWDEWGDPLHDPEVYRYMSEYSPYENVRSDVQYPKILAVTSINDTRVLYVEPAKWTAKLREVGAPVLLKTEMSAGHGGVSGRYDSWRERASELAWMLDVLGLADVSPAAASADPIAAG</sequence>
<dbReference type="PRINTS" id="PR00862">
    <property type="entry name" value="PROLIGOPTASE"/>
</dbReference>
<keyword evidence="3" id="KW-0378">Hydrolase</keyword>
<keyword evidence="2" id="KW-0645">Protease</keyword>
<evidence type="ECO:0000256" key="3">
    <source>
        <dbReference type="ARBA" id="ARBA00022801"/>
    </source>
</evidence>
<dbReference type="Proteomes" id="UP001501742">
    <property type="component" value="Unassembled WGS sequence"/>
</dbReference>
<dbReference type="Pfam" id="PF02897">
    <property type="entry name" value="Peptidase_S9_N"/>
    <property type="match status" value="1"/>
</dbReference>
<evidence type="ECO:0000259" key="6">
    <source>
        <dbReference type="Pfam" id="PF00326"/>
    </source>
</evidence>
<dbReference type="Gene3D" id="3.40.50.1820">
    <property type="entry name" value="alpha/beta hydrolase"/>
    <property type="match status" value="1"/>
</dbReference>
<dbReference type="PANTHER" id="PTHR11757">
    <property type="entry name" value="PROTEASE FAMILY S9A OLIGOPEPTIDASE"/>
    <property type="match status" value="1"/>
</dbReference>
<evidence type="ECO:0000256" key="1">
    <source>
        <dbReference type="ARBA" id="ARBA00005228"/>
    </source>
</evidence>
<protein>
    <submittedName>
        <fullName evidence="8">S9 family peptidase</fullName>
    </submittedName>
</protein>
<comment type="caution">
    <text evidence="8">The sequence shown here is derived from an EMBL/GenBank/DDBJ whole genome shotgun (WGS) entry which is preliminary data.</text>
</comment>
<dbReference type="PANTHER" id="PTHR11757:SF19">
    <property type="entry name" value="PROLYL ENDOPEPTIDASE-LIKE"/>
    <property type="match status" value="1"/>
</dbReference>
<dbReference type="InterPro" id="IPR002470">
    <property type="entry name" value="Peptidase_S9A"/>
</dbReference>
<evidence type="ECO:0000256" key="4">
    <source>
        <dbReference type="ARBA" id="ARBA00022825"/>
    </source>
</evidence>
<dbReference type="SUPFAM" id="SSF53474">
    <property type="entry name" value="alpha/beta-Hydrolases"/>
    <property type="match status" value="1"/>
</dbReference>
<evidence type="ECO:0000256" key="5">
    <source>
        <dbReference type="SAM" id="MobiDB-lite"/>
    </source>
</evidence>
<name>A0ABP4JZE8_9MICO</name>
<gene>
    <name evidence="8" type="ORF">GCM10009627_00400</name>
</gene>
<evidence type="ECO:0000313" key="8">
    <source>
        <dbReference type="EMBL" id="GAA1491694.1"/>
    </source>
</evidence>
<proteinExistence type="inferred from homology"/>
<dbReference type="SUPFAM" id="SSF50993">
    <property type="entry name" value="Peptidase/esterase 'gauge' domain"/>
    <property type="match status" value="1"/>
</dbReference>
<organism evidence="8 9">
    <name type="scientific">Curtobacterium herbarum</name>
    <dbReference type="NCBI Taxonomy" id="150122"/>
    <lineage>
        <taxon>Bacteria</taxon>
        <taxon>Bacillati</taxon>
        <taxon>Actinomycetota</taxon>
        <taxon>Actinomycetes</taxon>
        <taxon>Micrococcales</taxon>
        <taxon>Microbacteriaceae</taxon>
        <taxon>Curtobacterium</taxon>
    </lineage>
</organism>
<dbReference type="InterPro" id="IPR029058">
    <property type="entry name" value="AB_hydrolase_fold"/>
</dbReference>
<evidence type="ECO:0000256" key="2">
    <source>
        <dbReference type="ARBA" id="ARBA00022670"/>
    </source>
</evidence>